<feature type="domain" description="Bacteriophage T5 Orf172 DNA-binding" evidence="3">
    <location>
        <begin position="364"/>
        <end position="447"/>
    </location>
</feature>
<evidence type="ECO:0000313" key="5">
    <source>
        <dbReference type="Proteomes" id="UP001141259"/>
    </source>
</evidence>
<feature type="compositionally biased region" description="Pro residues" evidence="2">
    <location>
        <begin position="8"/>
        <end position="31"/>
    </location>
</feature>
<gene>
    <name evidence="4" type="ORF">NZH93_24975</name>
</gene>
<dbReference type="SMART" id="SM00974">
    <property type="entry name" value="T5orf172"/>
    <property type="match status" value="1"/>
</dbReference>
<feature type="region of interest" description="Disordered" evidence="2">
    <location>
        <begin position="1"/>
        <end position="31"/>
    </location>
</feature>
<accession>A0A9X3AGH4</accession>
<dbReference type="InterPro" id="IPR025280">
    <property type="entry name" value="SNIPE"/>
</dbReference>
<sequence length="469" mass="51996">MEVRRFRPPPGWPRPPQGWVPPPGWAPDPSWPPAPAGWQFWGPVAQAHLTAPVPRIKVPVIPPPAPNGFGSRRKALEAENAQLREALAVAGIVDDSARVERIRMMEAQLQDVLAQVSRARAELATVRDELINASDTALLQAAGVYAYAHPLDNAVGYKERIAAIKEDTKAFVRTGNAVQATTNWQVNGSTIEGKKMVDDFSKLLLRAYNTEAENCVRTVKPQSRQNSVERLTKISETIARLGSSMEIRIDERYHRLRCAEIVMTADYRAKVEAEKEEALALRLDMKEQAAAARDYERARAKWEKEKAHVESSLAALERRGDGESVAALSLRSRLEEVEAGRGVVEGMAGNARAGHVYVISNIGAFGDGVVGIGMTRRLDPYDRVRELGDASVPFRFDVHVMLPSQDAVGLEKALHERFAGRRVNLVNVRREFFRVGVGEVLEVLRGMEGVEVVEFVERPEAPEWRASTP</sequence>
<evidence type="ECO:0000256" key="1">
    <source>
        <dbReference type="SAM" id="Coils"/>
    </source>
</evidence>
<feature type="coiled-coil region" evidence="1">
    <location>
        <begin position="268"/>
        <end position="319"/>
    </location>
</feature>
<dbReference type="AlphaFoldDB" id="A0A9X3AGH4"/>
<evidence type="ECO:0000256" key="2">
    <source>
        <dbReference type="SAM" id="MobiDB-lite"/>
    </source>
</evidence>
<dbReference type="EMBL" id="JANYMP010000012">
    <property type="protein sequence ID" value="MCS7480122.1"/>
    <property type="molecule type" value="Genomic_DNA"/>
</dbReference>
<dbReference type="Proteomes" id="UP001141259">
    <property type="component" value="Unassembled WGS sequence"/>
</dbReference>
<evidence type="ECO:0000313" key="4">
    <source>
        <dbReference type="EMBL" id="MCS7480122.1"/>
    </source>
</evidence>
<comment type="caution">
    <text evidence="4">The sequence shown here is derived from an EMBL/GenBank/DDBJ whole genome shotgun (WGS) entry which is preliminary data.</text>
</comment>
<proteinExistence type="predicted"/>
<reference evidence="4" key="1">
    <citation type="submission" date="2022-08" db="EMBL/GenBank/DDBJ databases">
        <authorList>
            <person name="Tistechok S."/>
            <person name="Samborskyy M."/>
            <person name="Roman I."/>
        </authorList>
    </citation>
    <scope>NUCLEOTIDE SEQUENCE</scope>
    <source>
        <strain evidence="4">DSM 103496</strain>
    </source>
</reference>
<keyword evidence="1" id="KW-0175">Coiled coil</keyword>
<evidence type="ECO:0000259" key="3">
    <source>
        <dbReference type="SMART" id="SM00974"/>
    </source>
</evidence>
<protein>
    <submittedName>
        <fullName evidence="4">DUF4041 domain-containing protein</fullName>
    </submittedName>
</protein>
<dbReference type="Pfam" id="PF13250">
    <property type="entry name" value="SNIPE"/>
    <property type="match status" value="1"/>
</dbReference>
<keyword evidence="5" id="KW-1185">Reference proteome</keyword>
<dbReference type="Pfam" id="PF13455">
    <property type="entry name" value="MUG113"/>
    <property type="match status" value="1"/>
</dbReference>
<feature type="coiled-coil region" evidence="1">
    <location>
        <begin position="102"/>
        <end position="136"/>
    </location>
</feature>
<dbReference type="InterPro" id="IPR018306">
    <property type="entry name" value="Phage_T5_Orf172_DNA-bd"/>
</dbReference>
<organism evidence="4 5">
    <name type="scientific">Umezawaea endophytica</name>
    <dbReference type="NCBI Taxonomy" id="1654476"/>
    <lineage>
        <taxon>Bacteria</taxon>
        <taxon>Bacillati</taxon>
        <taxon>Actinomycetota</taxon>
        <taxon>Actinomycetes</taxon>
        <taxon>Pseudonocardiales</taxon>
        <taxon>Pseudonocardiaceae</taxon>
        <taxon>Umezawaea</taxon>
    </lineage>
</organism>
<name>A0A9X3AGH4_9PSEU</name>
<dbReference type="RefSeq" id="WP_259625617.1">
    <property type="nucleotide sequence ID" value="NZ_JANYMP010000012.1"/>
</dbReference>